<keyword evidence="9" id="KW-0406">Ion transport</keyword>
<dbReference type="AlphaFoldDB" id="A0A2H9ZS87"/>
<dbReference type="GO" id="GO:0009941">
    <property type="term" value="C:chloroplast envelope"/>
    <property type="evidence" value="ECO:0007669"/>
    <property type="project" value="UniProtKB-SubCell"/>
</dbReference>
<gene>
    <name evidence="16" type="primary">CHX15</name>
    <name evidence="16" type="ORF">AXF42_Ash015441</name>
</gene>
<evidence type="ECO:0000256" key="6">
    <source>
        <dbReference type="ARBA" id="ARBA00022692"/>
    </source>
</evidence>
<dbReference type="GO" id="GO:0006813">
    <property type="term" value="P:potassium ion transport"/>
    <property type="evidence" value="ECO:0007669"/>
    <property type="project" value="UniProtKB-KW"/>
</dbReference>
<feature type="domain" description="Cation/H(+) antiporter central" evidence="14">
    <location>
        <begin position="492"/>
        <end position="617"/>
    </location>
</feature>
<keyword evidence="8 12" id="KW-1133">Transmembrane helix</keyword>
<dbReference type="GO" id="GO:0015297">
    <property type="term" value="F:antiporter activity"/>
    <property type="evidence" value="ECO:0007669"/>
    <property type="project" value="InterPro"/>
</dbReference>
<dbReference type="PANTHER" id="PTHR32468:SF18">
    <property type="entry name" value="CATION_H(+) ANTIPORTER 1"/>
    <property type="match status" value="1"/>
</dbReference>
<feature type="domain" description="Cation/H+ exchanger transmembrane" evidence="13">
    <location>
        <begin position="48"/>
        <end position="438"/>
    </location>
</feature>
<comment type="function">
    <text evidence="1">May function as sodium-coupled metabolite transporter across the chloroplast envelope.</text>
</comment>
<organism evidence="16 17">
    <name type="scientific">Apostasia shenzhenica</name>
    <dbReference type="NCBI Taxonomy" id="1088818"/>
    <lineage>
        <taxon>Eukaryota</taxon>
        <taxon>Viridiplantae</taxon>
        <taxon>Streptophyta</taxon>
        <taxon>Embryophyta</taxon>
        <taxon>Tracheophyta</taxon>
        <taxon>Spermatophyta</taxon>
        <taxon>Magnoliopsida</taxon>
        <taxon>Liliopsida</taxon>
        <taxon>Asparagales</taxon>
        <taxon>Orchidaceae</taxon>
        <taxon>Apostasioideae</taxon>
        <taxon>Apostasia</taxon>
    </lineage>
</organism>
<dbReference type="Pfam" id="PF23259">
    <property type="entry name" value="CHX17_C"/>
    <property type="match status" value="1"/>
</dbReference>
<dbReference type="GO" id="GO:0006885">
    <property type="term" value="P:regulation of pH"/>
    <property type="evidence" value="ECO:0007669"/>
    <property type="project" value="TreeGrafter"/>
</dbReference>
<protein>
    <submittedName>
        <fullName evidence="16">Cation/H(+) antiporter 15</fullName>
    </submittedName>
</protein>
<feature type="transmembrane region" description="Helical" evidence="12">
    <location>
        <begin position="416"/>
        <end position="438"/>
    </location>
</feature>
<dbReference type="EMBL" id="KZ454427">
    <property type="protein sequence ID" value="PKA46149.1"/>
    <property type="molecule type" value="Genomic_DNA"/>
</dbReference>
<evidence type="ECO:0000256" key="1">
    <source>
        <dbReference type="ARBA" id="ARBA00003198"/>
    </source>
</evidence>
<evidence type="ECO:0000256" key="4">
    <source>
        <dbReference type="ARBA" id="ARBA00022448"/>
    </source>
</evidence>
<comment type="subcellular location">
    <subcellularLocation>
        <location evidence="3">Membrane</location>
        <topology evidence="3">Multi-pass membrane protein</topology>
    </subcellularLocation>
    <subcellularLocation>
        <location evidence="2">Plastid</location>
        <location evidence="2">Chloroplast envelope</location>
    </subcellularLocation>
</comment>
<dbReference type="OrthoDB" id="671744at2759"/>
<dbReference type="Pfam" id="PF00999">
    <property type="entry name" value="Na_H_Exchanger"/>
    <property type="match status" value="1"/>
</dbReference>
<evidence type="ECO:0000256" key="11">
    <source>
        <dbReference type="ARBA" id="ARBA00038341"/>
    </source>
</evidence>
<dbReference type="Proteomes" id="UP000236161">
    <property type="component" value="Unassembled WGS sequence"/>
</dbReference>
<evidence type="ECO:0000256" key="8">
    <source>
        <dbReference type="ARBA" id="ARBA00022989"/>
    </source>
</evidence>
<keyword evidence="5" id="KW-0633">Potassium transport</keyword>
<keyword evidence="17" id="KW-1185">Reference proteome</keyword>
<keyword evidence="6 12" id="KW-0812">Transmembrane</keyword>
<keyword evidence="10 12" id="KW-0472">Membrane</keyword>
<comment type="similarity">
    <text evidence="11">Belongs to the monovalent cation:proton antiporter 2 (CPA2) transporter (TC 2.A.37) family. CHX (TC 2.A.37.4) subfamily.</text>
</comment>
<keyword evidence="4" id="KW-0813">Transport</keyword>
<dbReference type="Gene3D" id="1.20.1530.20">
    <property type="match status" value="1"/>
</dbReference>
<dbReference type="GO" id="GO:1902600">
    <property type="term" value="P:proton transmembrane transport"/>
    <property type="evidence" value="ECO:0007669"/>
    <property type="project" value="InterPro"/>
</dbReference>
<evidence type="ECO:0000259" key="13">
    <source>
        <dbReference type="Pfam" id="PF00999"/>
    </source>
</evidence>
<evidence type="ECO:0000256" key="2">
    <source>
        <dbReference type="ARBA" id="ARBA00004119"/>
    </source>
</evidence>
<dbReference type="GO" id="GO:0012505">
    <property type="term" value="C:endomembrane system"/>
    <property type="evidence" value="ECO:0007669"/>
    <property type="project" value="TreeGrafter"/>
</dbReference>
<evidence type="ECO:0000313" key="17">
    <source>
        <dbReference type="Proteomes" id="UP000236161"/>
    </source>
</evidence>
<feature type="transmembrane region" description="Helical" evidence="12">
    <location>
        <begin position="132"/>
        <end position="153"/>
    </location>
</feature>
<dbReference type="InterPro" id="IPR038770">
    <property type="entry name" value="Na+/solute_symporter_sf"/>
</dbReference>
<feature type="transmembrane region" description="Helical" evidence="12">
    <location>
        <begin position="351"/>
        <end position="372"/>
    </location>
</feature>
<keyword evidence="7" id="KW-0630">Potassium</keyword>
<dbReference type="InterPro" id="IPR057291">
    <property type="entry name" value="CHX17_2nd"/>
</dbReference>
<dbReference type="InterPro" id="IPR057290">
    <property type="entry name" value="CHX17_C"/>
</dbReference>
<accession>A0A2H9ZS87</accession>
<feature type="transmembrane region" description="Helical" evidence="12">
    <location>
        <begin position="101"/>
        <end position="120"/>
    </location>
</feature>
<reference evidence="16 17" key="1">
    <citation type="journal article" date="2017" name="Nature">
        <title>The Apostasia genome and the evolution of orchids.</title>
        <authorList>
            <person name="Zhang G.Q."/>
            <person name="Liu K.W."/>
            <person name="Li Z."/>
            <person name="Lohaus R."/>
            <person name="Hsiao Y.Y."/>
            <person name="Niu S.C."/>
            <person name="Wang J.Y."/>
            <person name="Lin Y.C."/>
            <person name="Xu Q."/>
            <person name="Chen L.J."/>
            <person name="Yoshida K."/>
            <person name="Fujiwara S."/>
            <person name="Wang Z.W."/>
            <person name="Zhang Y.Q."/>
            <person name="Mitsuda N."/>
            <person name="Wang M."/>
            <person name="Liu G.H."/>
            <person name="Pecoraro L."/>
            <person name="Huang H.X."/>
            <person name="Xiao X.J."/>
            <person name="Lin M."/>
            <person name="Wu X.Y."/>
            <person name="Wu W.L."/>
            <person name="Chen Y.Y."/>
            <person name="Chang S.B."/>
            <person name="Sakamoto S."/>
            <person name="Ohme-Takagi M."/>
            <person name="Yagi M."/>
            <person name="Zeng S.J."/>
            <person name="Shen C.Y."/>
            <person name="Yeh C.M."/>
            <person name="Luo Y.B."/>
            <person name="Tsai W.C."/>
            <person name="Van de Peer Y."/>
            <person name="Liu Z.J."/>
        </authorList>
    </citation>
    <scope>NUCLEOTIDE SEQUENCE [LARGE SCALE GENOMIC DNA]</scope>
    <source>
        <strain evidence="17">cv. Shenzhen</strain>
        <tissue evidence="16">Stem</tissue>
    </source>
</reference>
<feature type="transmembrane region" description="Helical" evidence="12">
    <location>
        <begin position="165"/>
        <end position="186"/>
    </location>
</feature>
<evidence type="ECO:0000256" key="7">
    <source>
        <dbReference type="ARBA" id="ARBA00022958"/>
    </source>
</evidence>
<evidence type="ECO:0000259" key="14">
    <source>
        <dbReference type="Pfam" id="PF23256"/>
    </source>
</evidence>
<feature type="transmembrane region" description="Helical" evidence="12">
    <location>
        <begin position="69"/>
        <end position="89"/>
    </location>
</feature>
<dbReference type="InterPro" id="IPR006153">
    <property type="entry name" value="Cation/H_exchanger_TM"/>
</dbReference>
<feature type="transmembrane region" description="Helical" evidence="12">
    <location>
        <begin position="236"/>
        <end position="257"/>
    </location>
</feature>
<evidence type="ECO:0000313" key="16">
    <source>
        <dbReference type="EMBL" id="PKA46149.1"/>
    </source>
</evidence>
<feature type="transmembrane region" description="Helical" evidence="12">
    <location>
        <begin position="33"/>
        <end position="57"/>
    </location>
</feature>
<dbReference type="PANTHER" id="PTHR32468">
    <property type="entry name" value="CATION/H + ANTIPORTER"/>
    <property type="match status" value="1"/>
</dbReference>
<proteinExistence type="inferred from homology"/>
<feature type="domain" description="Cation/H(+) antiporter C-terminal" evidence="15">
    <location>
        <begin position="623"/>
        <end position="782"/>
    </location>
</feature>
<dbReference type="Pfam" id="PF23256">
    <property type="entry name" value="CHX17_2nd"/>
    <property type="match status" value="1"/>
</dbReference>
<name>A0A2H9ZS87_9ASPA</name>
<evidence type="ECO:0000256" key="9">
    <source>
        <dbReference type="ARBA" id="ARBA00023065"/>
    </source>
</evidence>
<feature type="transmembrane region" description="Helical" evidence="12">
    <location>
        <begin position="198"/>
        <end position="221"/>
    </location>
</feature>
<sequence length="809" mass="87865">MDENSHFEFDPLAPPLATSAVEFCRKMEVNEKFYGVLIVTGETILLIVLSHIFHLFLHRLGQPSAVSQMLAGVLVGKSVLGRIMAFFHINGPGGDEDHLSSMASVGRMLFMFLIGLELDFPFLRSNLRRAAAISYSGASICSAVAICSTPLVYNLTSSGGSKALFALTLALILSNTASPLVIRVATELKLTMTESGRLLVAAALVNDMSCLLFIAFISVLIPTGSKETGSTIVNKMLSIFMSLCLITIIASAVRLGVRLLDRRSEQRRNTRDIEVVGILIAMIVLSTASELLGYSSSMTSFLLGALFPRSGPTTRTTMGSLSYYVNHLVLPVYFGHAGFQTDLAELRHRPVALAVSSLVFLSIAGKVGGSVLGARLLKISFKDGVVFGLLLNVKGHVDLITISLANKYRIWSKRTYNVLLITVLLSNMLVGPAAAFFVRRERKAQRHRSMGLEWLTLDSELRLLAGVHRPQDAPTILNLLEISGGSNVRSPLAAYLLHLRQLTGRLTTAMLYHQRVDGHEIDPAGDEIHRAADTFADQTGIAVRQITAVSAHETMHRDVCNAAQDVRASLIILPFHRRQRIDGRMAAGDDGIRAINRRTLRYAPCTVGILVDRGLSCKELHQVAAIFFGGPDDRDAVAYGARLAVHPSVSVTVIRFVEAGGRSLAGLAPAVKEEEVALAVGEAAEADEEFMADVYQRFVVSGLVAYDERAVGGAVETVEALRAMEGVYSLYVVGRGRRRGAAARLTAGMEEWEECPELGSIGDLLASSDFMRKGTVLVLQQHRLVTGGSGGGRLEFEVEEEERLIRLRK</sequence>
<dbReference type="InterPro" id="IPR050794">
    <property type="entry name" value="CPA2_transporter"/>
</dbReference>
<evidence type="ECO:0000256" key="10">
    <source>
        <dbReference type="ARBA" id="ARBA00023136"/>
    </source>
</evidence>
<evidence type="ECO:0000256" key="5">
    <source>
        <dbReference type="ARBA" id="ARBA00022538"/>
    </source>
</evidence>
<evidence type="ECO:0000256" key="3">
    <source>
        <dbReference type="ARBA" id="ARBA00004141"/>
    </source>
</evidence>
<evidence type="ECO:0000256" key="12">
    <source>
        <dbReference type="SAM" id="Phobius"/>
    </source>
</evidence>
<evidence type="ECO:0000259" key="15">
    <source>
        <dbReference type="Pfam" id="PF23259"/>
    </source>
</evidence>
<dbReference type="GO" id="GO:0016020">
    <property type="term" value="C:membrane"/>
    <property type="evidence" value="ECO:0007669"/>
    <property type="project" value="UniProtKB-SubCell"/>
</dbReference>